<dbReference type="KEGG" id="vap:Vapar_2494"/>
<name>C5CJR7_VARPS</name>
<protein>
    <submittedName>
        <fullName evidence="1">Uncharacterized protein</fullName>
    </submittedName>
</protein>
<gene>
    <name evidence="1" type="ordered locus">Vapar_2494</name>
</gene>
<dbReference type="HOGENOM" id="CLU_2995414_0_0_4"/>
<dbReference type="STRING" id="543728.Vapar_2494"/>
<accession>C5CJR7</accession>
<reference evidence="1" key="1">
    <citation type="submission" date="2009-06" db="EMBL/GenBank/DDBJ databases">
        <title>Complete sequence of chromosome 1 of Variovorax paradoxus S110.</title>
        <authorList>
            <consortium name="US DOE Joint Genome Institute"/>
            <person name="Lucas S."/>
            <person name="Copeland A."/>
            <person name="Lapidus A."/>
            <person name="Glavina del Rio T."/>
            <person name="Tice H."/>
            <person name="Bruce D."/>
            <person name="Goodwin L."/>
            <person name="Pitluck S."/>
            <person name="Chertkov O."/>
            <person name="Brettin T."/>
            <person name="Detter J.C."/>
            <person name="Han C."/>
            <person name="Larimer F."/>
            <person name="Land M."/>
            <person name="Hauser L."/>
            <person name="Kyrpides N."/>
            <person name="Ovchinnikova G."/>
            <person name="Orwin P."/>
            <person name="Leadbetter J.R."/>
            <person name="Spain J.C."/>
            <person name="Han J.I."/>
        </authorList>
    </citation>
    <scope>NUCLEOTIDE SEQUENCE</scope>
    <source>
        <strain evidence="1">S110</strain>
    </source>
</reference>
<dbReference type="EMBL" id="CP001635">
    <property type="protein sequence ID" value="ACS19120.1"/>
    <property type="molecule type" value="Genomic_DNA"/>
</dbReference>
<organism evidence="1">
    <name type="scientific">Variovorax paradoxus (strain S110)</name>
    <dbReference type="NCBI Taxonomy" id="543728"/>
    <lineage>
        <taxon>Bacteria</taxon>
        <taxon>Pseudomonadati</taxon>
        <taxon>Pseudomonadota</taxon>
        <taxon>Betaproteobacteria</taxon>
        <taxon>Burkholderiales</taxon>
        <taxon>Comamonadaceae</taxon>
        <taxon>Variovorax</taxon>
    </lineage>
</organism>
<evidence type="ECO:0000313" key="1">
    <source>
        <dbReference type="EMBL" id="ACS19120.1"/>
    </source>
</evidence>
<sequence length="57" mass="6436">MNGAPDLAERQAAATPRDWPIDFDQKTTWNVCGDCNRVFLGIPTRIQCRLCSGRRTL</sequence>
<proteinExistence type="predicted"/>
<dbReference type="AlphaFoldDB" id="C5CJR7"/>